<proteinExistence type="predicted"/>
<feature type="region of interest" description="Disordered" evidence="1">
    <location>
        <begin position="142"/>
        <end position="174"/>
    </location>
</feature>
<dbReference type="Proteomes" id="UP000433493">
    <property type="component" value="Unassembled WGS sequence"/>
</dbReference>
<dbReference type="OrthoDB" id="4773434at2"/>
<evidence type="ECO:0000313" key="3">
    <source>
        <dbReference type="Proteomes" id="UP000433493"/>
    </source>
</evidence>
<evidence type="ECO:0000256" key="1">
    <source>
        <dbReference type="SAM" id="MobiDB-lite"/>
    </source>
</evidence>
<dbReference type="InterPro" id="IPR012340">
    <property type="entry name" value="NA-bd_OB-fold"/>
</dbReference>
<reference evidence="2 3" key="1">
    <citation type="submission" date="2019-09" db="EMBL/GenBank/DDBJ databases">
        <title>Phylogeny of genus Pseudoclavibacter and closely related genus.</title>
        <authorList>
            <person name="Li Y."/>
        </authorList>
    </citation>
    <scope>NUCLEOTIDE SEQUENCE [LARGE SCALE GENOMIC DNA]</scope>
    <source>
        <strain evidence="2 3">KCTC 13959</strain>
    </source>
</reference>
<dbReference type="Gene3D" id="2.40.50.140">
    <property type="entry name" value="Nucleic acid-binding proteins"/>
    <property type="match status" value="1"/>
</dbReference>
<dbReference type="AlphaFoldDB" id="A0A7J5B802"/>
<protein>
    <submittedName>
        <fullName evidence="2">Single-stranded DNA-binding protein</fullName>
    </submittedName>
</protein>
<keyword evidence="2" id="KW-0238">DNA-binding</keyword>
<dbReference type="GO" id="GO:0003677">
    <property type="term" value="F:DNA binding"/>
    <property type="evidence" value="ECO:0007669"/>
    <property type="project" value="UniProtKB-KW"/>
</dbReference>
<keyword evidence="3" id="KW-1185">Reference proteome</keyword>
<organism evidence="2 3">
    <name type="scientific">Gulosibacter chungangensis</name>
    <dbReference type="NCBI Taxonomy" id="979746"/>
    <lineage>
        <taxon>Bacteria</taxon>
        <taxon>Bacillati</taxon>
        <taxon>Actinomycetota</taxon>
        <taxon>Actinomycetes</taxon>
        <taxon>Micrococcales</taxon>
        <taxon>Microbacteriaceae</taxon>
        <taxon>Gulosibacter</taxon>
    </lineage>
</organism>
<dbReference type="EMBL" id="WBKB01000009">
    <property type="protein sequence ID" value="KAB1641381.1"/>
    <property type="molecule type" value="Genomic_DNA"/>
</dbReference>
<accession>A0A7J5B802</accession>
<evidence type="ECO:0000313" key="2">
    <source>
        <dbReference type="EMBL" id="KAB1641381.1"/>
    </source>
</evidence>
<comment type="caution">
    <text evidence="2">The sequence shown here is derived from an EMBL/GenBank/DDBJ whole genome shotgun (WGS) entry which is preliminary data.</text>
</comment>
<dbReference type="SUPFAM" id="SSF50249">
    <property type="entry name" value="Nucleic acid-binding proteins"/>
    <property type="match status" value="1"/>
</dbReference>
<dbReference type="RefSeq" id="WP_158053065.1">
    <property type="nucleotide sequence ID" value="NZ_WBKB01000009.1"/>
</dbReference>
<sequence>MSDLHTQQSLSGFIASDPKLSYTSKGDARFYAKIGQEHFRPEADGSFTKLETTFHDMVQYRKAAEEAFARFRKRDWFIAEGYVKTYPDKMGEQREEFVAKKLGHDTARTEYEVVRKEPTSAEKATTIAAALQAAQESTDEVVGHTDSGPAVAPTATPATMTGPREPASVSAVGL</sequence>
<feature type="compositionally biased region" description="Low complexity" evidence="1">
    <location>
        <begin position="149"/>
        <end position="163"/>
    </location>
</feature>
<gene>
    <name evidence="2" type="ORF">F8O05_12380</name>
</gene>
<name>A0A7J5B802_9MICO</name>